<keyword evidence="3" id="KW-1003">Cell membrane</keyword>
<protein>
    <recommendedName>
        <fullName evidence="12">Prepilin peptidase</fullName>
    </recommendedName>
</protein>
<evidence type="ECO:0000256" key="6">
    <source>
        <dbReference type="ARBA" id="ARBA00023136"/>
    </source>
</evidence>
<evidence type="ECO:0000313" key="11">
    <source>
        <dbReference type="Proteomes" id="UP000177746"/>
    </source>
</evidence>
<evidence type="ECO:0000259" key="8">
    <source>
        <dbReference type="Pfam" id="PF01478"/>
    </source>
</evidence>
<dbReference type="InterPro" id="IPR000045">
    <property type="entry name" value="Prepilin_IV_endopep_pep"/>
</dbReference>
<comment type="similarity">
    <text evidence="2">Belongs to the peptidase A24 family.</text>
</comment>
<proteinExistence type="inferred from homology"/>
<dbReference type="InterPro" id="IPR050882">
    <property type="entry name" value="Prepilin_peptidase/N-MTase"/>
</dbReference>
<comment type="subcellular location">
    <subcellularLocation>
        <location evidence="1">Cell membrane</location>
        <topology evidence="1">Multi-pass membrane protein</topology>
    </subcellularLocation>
</comment>
<reference evidence="10 11" key="1">
    <citation type="journal article" date="2016" name="Nat. Commun.">
        <title>Thousands of microbial genomes shed light on interconnected biogeochemical processes in an aquifer system.</title>
        <authorList>
            <person name="Anantharaman K."/>
            <person name="Brown C.T."/>
            <person name="Hug L.A."/>
            <person name="Sharon I."/>
            <person name="Castelle C.J."/>
            <person name="Probst A.J."/>
            <person name="Thomas B.C."/>
            <person name="Singh A."/>
            <person name="Wilkins M.J."/>
            <person name="Karaoz U."/>
            <person name="Brodie E.L."/>
            <person name="Williams K.H."/>
            <person name="Hubbard S.S."/>
            <person name="Banfield J.F."/>
        </authorList>
    </citation>
    <scope>NUCLEOTIDE SEQUENCE [LARGE SCALE GENOMIC DNA]</scope>
</reference>
<dbReference type="Pfam" id="PF01478">
    <property type="entry name" value="Peptidase_A24"/>
    <property type="match status" value="1"/>
</dbReference>
<keyword evidence="4 7" id="KW-0812">Transmembrane</keyword>
<feature type="domain" description="Prepilin peptidase A24 N-terminal" evidence="9">
    <location>
        <begin position="8"/>
        <end position="87"/>
    </location>
</feature>
<feature type="transmembrane region" description="Helical" evidence="7">
    <location>
        <begin position="174"/>
        <end position="207"/>
    </location>
</feature>
<sequence length="252" mass="28108">MTVVVLFVLGTVVGSFLNVVGLRWGSGRTLLGRSSCPSCRKVLEWYELIPLFSFLILRRRCLNCGEKISWQYPAVEILTGLVFATIFNFQFSIFQNLLFLTVFCIYIVIVIYDIHHKIIPDKLVYAAILLSVVNRWLLVGSTLDWLSGPILFAFFGLIWLLSKGHAMGFGDAKLGLSVGLLLGATQGFSAIILAFWIGAAGSLAYLFWNKAGFPNNTKKLTMKSEIPFAPFIVVGAWVSLVFNLDLFYVALF</sequence>
<gene>
    <name evidence="10" type="ORF">A2665_02620</name>
</gene>
<keyword evidence="6 7" id="KW-0472">Membrane</keyword>
<dbReference type="Pfam" id="PF06750">
    <property type="entry name" value="A24_N_bact"/>
    <property type="match status" value="1"/>
</dbReference>
<organism evidence="10 11">
    <name type="scientific">Candidatus Zambryskibacteria bacterium RIFCSPHIGHO2_01_FULL_46_30</name>
    <dbReference type="NCBI Taxonomy" id="1802739"/>
    <lineage>
        <taxon>Bacteria</taxon>
        <taxon>Candidatus Zambryskiibacteriota</taxon>
    </lineage>
</organism>
<evidence type="ECO:0000256" key="4">
    <source>
        <dbReference type="ARBA" id="ARBA00022692"/>
    </source>
</evidence>
<dbReference type="Gene3D" id="1.20.120.1220">
    <property type="match status" value="1"/>
</dbReference>
<evidence type="ECO:0008006" key="12">
    <source>
        <dbReference type="Google" id="ProtNLM"/>
    </source>
</evidence>
<evidence type="ECO:0000256" key="2">
    <source>
        <dbReference type="ARBA" id="ARBA00005801"/>
    </source>
</evidence>
<dbReference type="GO" id="GO:0005886">
    <property type="term" value="C:plasma membrane"/>
    <property type="evidence" value="ECO:0007669"/>
    <property type="project" value="UniProtKB-SubCell"/>
</dbReference>
<accession>A0A1G2T5E2</accession>
<dbReference type="InterPro" id="IPR010627">
    <property type="entry name" value="Prepilin_pept_A24_N"/>
</dbReference>
<evidence type="ECO:0000256" key="3">
    <source>
        <dbReference type="ARBA" id="ARBA00022475"/>
    </source>
</evidence>
<dbReference type="GO" id="GO:0006465">
    <property type="term" value="P:signal peptide processing"/>
    <property type="evidence" value="ECO:0007669"/>
    <property type="project" value="TreeGrafter"/>
</dbReference>
<dbReference type="EMBL" id="MHVI01000005">
    <property type="protein sequence ID" value="OHA92505.1"/>
    <property type="molecule type" value="Genomic_DNA"/>
</dbReference>
<dbReference type="AlphaFoldDB" id="A0A1G2T5E2"/>
<comment type="caution">
    <text evidence="10">The sequence shown here is derived from an EMBL/GenBank/DDBJ whole genome shotgun (WGS) entry which is preliminary data.</text>
</comment>
<keyword evidence="5 7" id="KW-1133">Transmembrane helix</keyword>
<dbReference type="PANTHER" id="PTHR30487">
    <property type="entry name" value="TYPE 4 PREPILIN-LIKE PROTEINS LEADER PEPTIDE-PROCESSING ENZYME"/>
    <property type="match status" value="1"/>
</dbReference>
<evidence type="ECO:0000259" key="9">
    <source>
        <dbReference type="Pfam" id="PF06750"/>
    </source>
</evidence>
<feature type="transmembrane region" description="Helical" evidence="7">
    <location>
        <begin position="6"/>
        <end position="25"/>
    </location>
</feature>
<dbReference type="GO" id="GO:0004190">
    <property type="term" value="F:aspartic-type endopeptidase activity"/>
    <property type="evidence" value="ECO:0007669"/>
    <property type="project" value="InterPro"/>
</dbReference>
<feature type="transmembrane region" description="Helical" evidence="7">
    <location>
        <begin position="68"/>
        <end position="87"/>
    </location>
</feature>
<evidence type="ECO:0000256" key="7">
    <source>
        <dbReference type="SAM" id="Phobius"/>
    </source>
</evidence>
<feature type="transmembrane region" description="Helical" evidence="7">
    <location>
        <begin position="145"/>
        <end position="162"/>
    </location>
</feature>
<evidence type="ECO:0000256" key="1">
    <source>
        <dbReference type="ARBA" id="ARBA00004651"/>
    </source>
</evidence>
<feature type="transmembrane region" description="Helical" evidence="7">
    <location>
        <begin position="227"/>
        <end position="251"/>
    </location>
</feature>
<name>A0A1G2T5E2_9BACT</name>
<evidence type="ECO:0000313" key="10">
    <source>
        <dbReference type="EMBL" id="OHA92505.1"/>
    </source>
</evidence>
<dbReference type="Proteomes" id="UP000177746">
    <property type="component" value="Unassembled WGS sequence"/>
</dbReference>
<feature type="domain" description="Prepilin type IV endopeptidase peptidase" evidence="8">
    <location>
        <begin position="102"/>
        <end position="200"/>
    </location>
</feature>
<dbReference type="PANTHER" id="PTHR30487:SF0">
    <property type="entry name" value="PREPILIN LEADER PEPTIDASE_N-METHYLTRANSFERASE-RELATED"/>
    <property type="match status" value="1"/>
</dbReference>
<feature type="transmembrane region" description="Helical" evidence="7">
    <location>
        <begin position="93"/>
        <end position="111"/>
    </location>
</feature>
<evidence type="ECO:0000256" key="5">
    <source>
        <dbReference type="ARBA" id="ARBA00022989"/>
    </source>
</evidence>